<dbReference type="Gene3D" id="2.60.40.10">
    <property type="entry name" value="Immunoglobulins"/>
    <property type="match status" value="1"/>
</dbReference>
<evidence type="ECO:0000313" key="8">
    <source>
        <dbReference type="Proteomes" id="UP000286031"/>
    </source>
</evidence>
<reference evidence="7 8" key="1">
    <citation type="submission" date="2018-08" db="EMBL/GenBank/DDBJ databases">
        <title>A genome reference for cultivated species of the human gut microbiota.</title>
        <authorList>
            <person name="Zou Y."/>
            <person name="Xue W."/>
            <person name="Luo G."/>
        </authorList>
    </citation>
    <scope>NUCLEOTIDE SEQUENCE [LARGE SCALE GENOMIC DNA]</scope>
    <source>
        <strain evidence="7 8">AF04-46</strain>
    </source>
</reference>
<evidence type="ECO:0000313" key="7">
    <source>
        <dbReference type="EMBL" id="RGX06415.1"/>
    </source>
</evidence>
<dbReference type="PANTHER" id="PTHR42732">
    <property type="entry name" value="BETA-GALACTOSIDASE"/>
    <property type="match status" value="1"/>
</dbReference>
<comment type="similarity">
    <text evidence="1">Belongs to the glycosyl hydrolase 2 family.</text>
</comment>
<dbReference type="Pfam" id="PF02837">
    <property type="entry name" value="Glyco_hydro_2_N"/>
    <property type="match status" value="1"/>
</dbReference>
<feature type="domain" description="Glycoside hydrolase family 2 catalytic" evidence="5">
    <location>
        <begin position="409"/>
        <end position="560"/>
    </location>
</feature>
<dbReference type="SUPFAM" id="SSF49785">
    <property type="entry name" value="Galactose-binding domain-like"/>
    <property type="match status" value="1"/>
</dbReference>
<dbReference type="Proteomes" id="UP000286031">
    <property type="component" value="Unassembled WGS sequence"/>
</dbReference>
<dbReference type="PANTHER" id="PTHR42732:SF1">
    <property type="entry name" value="BETA-MANNOSIDASE"/>
    <property type="match status" value="1"/>
</dbReference>
<dbReference type="InterPro" id="IPR006103">
    <property type="entry name" value="Glyco_hydro_2_cat"/>
</dbReference>
<organism evidence="7 8">
    <name type="scientific">Bacteroides ovatus</name>
    <dbReference type="NCBI Taxonomy" id="28116"/>
    <lineage>
        <taxon>Bacteria</taxon>
        <taxon>Pseudomonadati</taxon>
        <taxon>Bacteroidota</taxon>
        <taxon>Bacteroidia</taxon>
        <taxon>Bacteroidales</taxon>
        <taxon>Bacteroidaceae</taxon>
        <taxon>Bacteroides</taxon>
    </lineage>
</organism>
<evidence type="ECO:0000259" key="5">
    <source>
        <dbReference type="Pfam" id="PF02836"/>
    </source>
</evidence>
<accession>A0A413EHY5</accession>
<dbReference type="Gene3D" id="3.20.20.80">
    <property type="entry name" value="Glycosidases"/>
    <property type="match status" value="1"/>
</dbReference>
<evidence type="ECO:0000256" key="3">
    <source>
        <dbReference type="ARBA" id="ARBA00023295"/>
    </source>
</evidence>
<dbReference type="GO" id="GO:0005975">
    <property type="term" value="P:carbohydrate metabolic process"/>
    <property type="evidence" value="ECO:0007669"/>
    <property type="project" value="InterPro"/>
</dbReference>
<feature type="domain" description="Glycoside hydrolase family 2 immunoglobulin-like beta-sandwich" evidence="4">
    <location>
        <begin position="244"/>
        <end position="370"/>
    </location>
</feature>
<dbReference type="InterPro" id="IPR017853">
    <property type="entry name" value="GH"/>
</dbReference>
<sequence length="1080" mass="122942">MKKNLILLCSLLTGFTLQPIQTNAQKATNDQKLFYPYSFAPSEGLVNKTEKEHRQEICLNGYWDFQPVSLPKEYKQGKGVAPQLSLPKDGNGWSKTRIKIPSPWNINSFGYRDLEGPDHRNYPSYPKEWEQVKMAWMKKNITIPANWTGQQIKLYFEAVAGYSEIYINQEKVGENFDLFLPFSFDITDKVTPGETVEILVGVRSQSLFEDNSTIGRRIVPGGSMWGYHINGIWQDVYLLALPKVHIEDVYIKPLVAKNTLEIEVTLQNKTDRKADIQLQGNVREWINCAGTDINSAPVPAWTLGTEVLQVAPLKVTVAPNASQKVTLQVPVNENILEYWTPEQPNLYALLLSIKDKKQTIDTKYERFGWREWTLQGTTQYLNGKPYALHGDSWHFMGIPQMTRRYAWAWFTAIKGMNGNAVRPHAQVYPRFYMDMADEMGICVLNETANWASDGGPKLDSDLFWEASKAHLKRFVLRDRNHASVFGWSISNENKPVILHVYNRPELMPVQKKAWEEWRDIVHQYDPTRPWISADGEDDGDGILPVTVGHYGDINSMKRWTEIGKPWGIGEHSMAYYGTPEQVSKYNGERAYESQEGRMEGLANECYNLIANQRRMGASYSTVFNMAWYALKPLPLGKKDKSKAPSVSEDGVFFGEYKEGVPGVQPERVGPYCTTFNPGYDPTLPLYQEWPMYSALRAANAPGEPAWSPYATIDKEQYQAHKATNTAKNYKEVVFIGNPDSKVKQLMDAQGVIFASKTTIPSSLLYIVDGSEALNAATQKEIQKQLAKGADLWIWGITPETVEKYNEILPLPVALDPLKRSSFLPVQKAWMHGLNNSDFYFCELQKADASNYSLKGAFVEEGEVLLNACKTDWRKWNKRPEEIKTAGTIRSEYECTSATPVFVKYQHGSSTVYLNTLTEFANSEKGYNTLSIILKNAGINYQKPEININEVFFLRDEQMNFPVATKEKFVKKNNGWALEFYVFSPRPLDDLLIEPNMPKLSLMLKAKTRELSINDKPYTSLSHDGRNEVIYKELPLLQGWNKLVITIGDGDRNDFSGFFQCDNKKDFLPTLKAAFTNPEAK</sequence>
<gene>
    <name evidence="7" type="ORF">DWV35_22175</name>
</gene>
<dbReference type="InterPro" id="IPR006104">
    <property type="entry name" value="Glyco_hydro_2_N"/>
</dbReference>
<dbReference type="EMBL" id="QSBI01000038">
    <property type="protein sequence ID" value="RGX06415.1"/>
    <property type="molecule type" value="Genomic_DNA"/>
</dbReference>
<proteinExistence type="inferred from homology"/>
<keyword evidence="3" id="KW-0326">Glycosidase</keyword>
<evidence type="ECO:0000259" key="4">
    <source>
        <dbReference type="Pfam" id="PF00703"/>
    </source>
</evidence>
<name>A0A413EHY5_BACOV</name>
<dbReference type="SUPFAM" id="SSF51445">
    <property type="entry name" value="(Trans)glycosidases"/>
    <property type="match status" value="1"/>
</dbReference>
<keyword evidence="2 7" id="KW-0378">Hydrolase</keyword>
<dbReference type="Gene3D" id="2.60.120.260">
    <property type="entry name" value="Galactose-binding domain-like"/>
    <property type="match status" value="1"/>
</dbReference>
<dbReference type="InterPro" id="IPR006102">
    <property type="entry name" value="Ig-like_GH2"/>
</dbReference>
<dbReference type="Pfam" id="PF00703">
    <property type="entry name" value="Glyco_hydro_2"/>
    <property type="match status" value="1"/>
</dbReference>
<dbReference type="GO" id="GO:0004553">
    <property type="term" value="F:hydrolase activity, hydrolyzing O-glycosyl compounds"/>
    <property type="evidence" value="ECO:0007669"/>
    <property type="project" value="InterPro"/>
</dbReference>
<evidence type="ECO:0000256" key="2">
    <source>
        <dbReference type="ARBA" id="ARBA00022801"/>
    </source>
</evidence>
<dbReference type="RefSeq" id="WP_055167463.1">
    <property type="nucleotide sequence ID" value="NZ_CP176640.1"/>
</dbReference>
<dbReference type="InterPro" id="IPR051913">
    <property type="entry name" value="GH2_Domain-Containing"/>
</dbReference>
<dbReference type="InterPro" id="IPR013783">
    <property type="entry name" value="Ig-like_fold"/>
</dbReference>
<dbReference type="AlphaFoldDB" id="A0A413EHY5"/>
<evidence type="ECO:0000259" key="6">
    <source>
        <dbReference type="Pfam" id="PF02837"/>
    </source>
</evidence>
<comment type="caution">
    <text evidence="7">The sequence shown here is derived from an EMBL/GenBank/DDBJ whole genome shotgun (WGS) entry which is preliminary data.</text>
</comment>
<dbReference type="InterPro" id="IPR008979">
    <property type="entry name" value="Galactose-bd-like_sf"/>
</dbReference>
<dbReference type="Pfam" id="PF02836">
    <property type="entry name" value="Glyco_hydro_2_C"/>
    <property type="match status" value="1"/>
</dbReference>
<dbReference type="SUPFAM" id="SSF49303">
    <property type="entry name" value="beta-Galactosidase/glucuronidase domain"/>
    <property type="match status" value="1"/>
</dbReference>
<dbReference type="InterPro" id="IPR036156">
    <property type="entry name" value="Beta-gal/glucu_dom_sf"/>
</dbReference>
<protein>
    <submittedName>
        <fullName evidence="7">Glycoside hydrolase family 2</fullName>
    </submittedName>
</protein>
<feature type="domain" description="Glycosyl hydrolases family 2 sugar binding" evidence="6">
    <location>
        <begin position="94"/>
        <end position="242"/>
    </location>
</feature>
<evidence type="ECO:0000256" key="1">
    <source>
        <dbReference type="ARBA" id="ARBA00007401"/>
    </source>
</evidence>